<evidence type="ECO:0000256" key="5">
    <source>
        <dbReference type="ARBA" id="ARBA00022917"/>
    </source>
</evidence>
<dbReference type="PROSITE" id="PS50886">
    <property type="entry name" value="TRBD"/>
    <property type="match status" value="1"/>
</dbReference>
<dbReference type="SUPFAM" id="SSF50249">
    <property type="entry name" value="Nucleic acid-binding proteins"/>
    <property type="match status" value="1"/>
</dbReference>
<dbReference type="InterPro" id="IPR002547">
    <property type="entry name" value="tRNA-bd_dom"/>
</dbReference>
<dbReference type="InterPro" id="IPR051270">
    <property type="entry name" value="Tyrosine-tRNA_ligase_regulator"/>
</dbReference>
<dbReference type="CDD" id="cd02799">
    <property type="entry name" value="tRNA_bind_EMAP-II_like"/>
    <property type="match status" value="1"/>
</dbReference>
<dbReference type="EMBL" id="GCKF01042944">
    <property type="protein sequence ID" value="JAG94628.1"/>
    <property type="molecule type" value="Transcribed_RNA"/>
</dbReference>
<keyword evidence="5" id="KW-0648">Protein biosynthesis</keyword>
<dbReference type="FunFam" id="2.40.50.140:FF:000047">
    <property type="entry name" value="tyrosine--tRNA ligase, cytoplasmic isoform X2"/>
    <property type="match status" value="1"/>
</dbReference>
<evidence type="ECO:0000259" key="9">
    <source>
        <dbReference type="PROSITE" id="PS50886"/>
    </source>
</evidence>
<evidence type="ECO:0000256" key="4">
    <source>
        <dbReference type="ARBA" id="ARBA00022884"/>
    </source>
</evidence>
<keyword evidence="4 6" id="KW-0694">RNA-binding</keyword>
<feature type="domain" description="GST C-terminal" evidence="8">
    <location>
        <begin position="51"/>
        <end position="168"/>
    </location>
</feature>
<sequence>MGEENCTTMALETAGRKQTLISVLCKYLSINPDAFPKEHLEWPDLKSVCLDLVTSSRKEKILGVSSEEREEISRWLAYADSFHLDSNSSLSKLKTLDEVLVQRSVLTGKGLCPSVADIVVWTSLYNVVIGLSADDRRSVPNLMRWFDYIQNKEDFSPIFEKINVEKPISEPKILAGKLPQPCGNADATTVTFSNVNENNGTKKMDKKEDTTEKKEKEKKKVKEEKKKNEEKEPTDKKETEGSVTALDIRVGVICKAWKHPTADSLLVEEIDVGEGKVRQVVSGLAKYYGADELLNRRVLVVTNVKPGKLRDVMSAGLVLCASNQDHSTVEPLLPPEAAKIGERVTFAGHEGMPEVVLNPKKKQLEKITPHLYTDDKGVATYKGVPFMTSAGFCSSSLAKASIK</sequence>
<dbReference type="InterPro" id="IPR012340">
    <property type="entry name" value="NA-bd_OB-fold"/>
</dbReference>
<dbReference type="PROSITE" id="PS50405">
    <property type="entry name" value="GST_CTER"/>
    <property type="match status" value="1"/>
</dbReference>
<feature type="domain" description="TRNA-binding" evidence="9">
    <location>
        <begin position="242"/>
        <end position="345"/>
    </location>
</feature>
<dbReference type="GO" id="GO:0000049">
    <property type="term" value="F:tRNA binding"/>
    <property type="evidence" value="ECO:0007669"/>
    <property type="project" value="UniProtKB-UniRule"/>
</dbReference>
<dbReference type="PANTHER" id="PTHR11586">
    <property type="entry name" value="TRNA-AMINOACYLATION COFACTOR ARC1 FAMILY MEMBER"/>
    <property type="match status" value="1"/>
</dbReference>
<dbReference type="InterPro" id="IPR036282">
    <property type="entry name" value="Glutathione-S-Trfase_C_sf"/>
</dbReference>
<evidence type="ECO:0000259" key="8">
    <source>
        <dbReference type="PROSITE" id="PS50405"/>
    </source>
</evidence>
<accession>A0A0D6QX96</accession>
<proteinExistence type="predicted"/>
<dbReference type="GO" id="GO:0006412">
    <property type="term" value="P:translation"/>
    <property type="evidence" value="ECO:0007669"/>
    <property type="project" value="UniProtKB-KW"/>
</dbReference>
<dbReference type="InterPro" id="IPR010987">
    <property type="entry name" value="Glutathione-S-Trfase_C-like"/>
</dbReference>
<evidence type="ECO:0000256" key="1">
    <source>
        <dbReference type="ARBA" id="ARBA00004496"/>
    </source>
</evidence>
<dbReference type="Gene3D" id="1.20.1050.130">
    <property type="match status" value="1"/>
</dbReference>
<feature type="region of interest" description="Disordered" evidence="7">
    <location>
        <begin position="189"/>
        <end position="241"/>
    </location>
</feature>
<comment type="subcellular location">
    <subcellularLocation>
        <location evidence="1">Cytoplasm</location>
    </subcellularLocation>
</comment>
<keyword evidence="3 6" id="KW-0820">tRNA-binding</keyword>
<dbReference type="AlphaFoldDB" id="A0A0D6QX96"/>
<protein>
    <recommendedName>
        <fullName evidence="11">tRNA-binding domain-containing protein</fullName>
    </recommendedName>
</protein>
<evidence type="ECO:0000313" key="10">
    <source>
        <dbReference type="EMBL" id="JAG94628.1"/>
    </source>
</evidence>
<dbReference type="SUPFAM" id="SSF47616">
    <property type="entry name" value="GST C-terminal domain-like"/>
    <property type="match status" value="1"/>
</dbReference>
<evidence type="ECO:0000256" key="3">
    <source>
        <dbReference type="ARBA" id="ARBA00022555"/>
    </source>
</evidence>
<feature type="compositionally biased region" description="Polar residues" evidence="7">
    <location>
        <begin position="189"/>
        <end position="199"/>
    </location>
</feature>
<dbReference type="GO" id="GO:0005737">
    <property type="term" value="C:cytoplasm"/>
    <property type="evidence" value="ECO:0007669"/>
    <property type="project" value="UniProtKB-SubCell"/>
</dbReference>
<evidence type="ECO:0008006" key="11">
    <source>
        <dbReference type="Google" id="ProtNLM"/>
    </source>
</evidence>
<reference evidence="10" key="1">
    <citation type="submission" date="2015-03" db="EMBL/GenBank/DDBJ databases">
        <title>A transcriptome of Araucaria cunninghamii, an australian fine timber species.</title>
        <authorList>
            <person name="Jing Yi C.J.Y."/>
            <person name="Yin San L.Y.S."/>
            <person name="Abdul Karim S.S."/>
            <person name="Wan Azmi N.N."/>
            <person name="Hercus R.R."/>
            <person name="Croft L.L."/>
        </authorList>
    </citation>
    <scope>NUCLEOTIDE SEQUENCE</scope>
    <source>
        <strain evidence="10">MI0301</strain>
        <tissue evidence="10">Leaf</tissue>
    </source>
</reference>
<dbReference type="PANTHER" id="PTHR11586:SF33">
    <property type="entry name" value="AMINOACYL TRNA SYNTHASE COMPLEX-INTERACTING MULTIFUNCTIONAL PROTEIN 1"/>
    <property type="match status" value="1"/>
</dbReference>
<organism evidence="10">
    <name type="scientific">Araucaria cunninghamii</name>
    <name type="common">Hoop pine</name>
    <name type="synonym">Moreton Bay pine</name>
    <dbReference type="NCBI Taxonomy" id="56994"/>
    <lineage>
        <taxon>Eukaryota</taxon>
        <taxon>Viridiplantae</taxon>
        <taxon>Streptophyta</taxon>
        <taxon>Embryophyta</taxon>
        <taxon>Tracheophyta</taxon>
        <taxon>Spermatophyta</taxon>
        <taxon>Pinopsida</taxon>
        <taxon>Pinidae</taxon>
        <taxon>Conifers II</taxon>
        <taxon>Araucariales</taxon>
        <taxon>Araucariaceae</taxon>
        <taxon>Araucaria</taxon>
    </lineage>
</organism>
<name>A0A0D6QX96_ARACU</name>
<evidence type="ECO:0000256" key="7">
    <source>
        <dbReference type="SAM" id="MobiDB-lite"/>
    </source>
</evidence>
<dbReference type="Gene3D" id="2.40.50.140">
    <property type="entry name" value="Nucleic acid-binding proteins"/>
    <property type="match status" value="1"/>
</dbReference>
<feature type="compositionally biased region" description="Basic and acidic residues" evidence="7">
    <location>
        <begin position="200"/>
        <end position="240"/>
    </location>
</feature>
<dbReference type="Pfam" id="PF01588">
    <property type="entry name" value="tRNA_bind"/>
    <property type="match status" value="1"/>
</dbReference>
<evidence type="ECO:0000256" key="2">
    <source>
        <dbReference type="ARBA" id="ARBA00022490"/>
    </source>
</evidence>
<keyword evidence="2" id="KW-0963">Cytoplasm</keyword>
<evidence type="ECO:0000256" key="6">
    <source>
        <dbReference type="PROSITE-ProRule" id="PRU00209"/>
    </source>
</evidence>